<accession>A0A2A5J1S9</accession>
<evidence type="ECO:0000313" key="2">
    <source>
        <dbReference type="Proteomes" id="UP000230886"/>
    </source>
</evidence>
<organism evidence="1 2">
    <name type="scientific">Rhodococcus qingshengii</name>
    <dbReference type="NCBI Taxonomy" id="334542"/>
    <lineage>
        <taxon>Bacteria</taxon>
        <taxon>Bacillati</taxon>
        <taxon>Actinomycetota</taxon>
        <taxon>Actinomycetes</taxon>
        <taxon>Mycobacteriales</taxon>
        <taxon>Nocardiaceae</taxon>
        <taxon>Rhodococcus</taxon>
        <taxon>Rhodococcus erythropolis group</taxon>
    </lineage>
</organism>
<protein>
    <recommendedName>
        <fullName evidence="3">Helix-turn-helix domain-containing protein</fullName>
    </recommendedName>
</protein>
<comment type="caution">
    <text evidence="1">The sequence shown here is derived from an EMBL/GenBank/DDBJ whole genome shotgun (WGS) entry which is preliminary data.</text>
</comment>
<sequence length="163" mass="18337">MAIRDANLVVRLRESLSRKDALLAALARQVEIPASPAPHSEELLLKADERSYRPQRRLSEFEVESLVSEYEGGKTAPEVAEQFGVHRQTIARLLASRGVATRSRARIDTNLLAELAWHYERGRSTIELGRQYGLAASSVGKALKKSGLTLRQPKFNRWMARDE</sequence>
<dbReference type="EMBL" id="NOVD01000049">
    <property type="protein sequence ID" value="PCK23544.1"/>
    <property type="molecule type" value="Genomic_DNA"/>
</dbReference>
<name>A0A2A5J1S9_RHOSG</name>
<dbReference type="RefSeq" id="WP_143542728.1">
    <property type="nucleotide sequence ID" value="NZ_NOVD01000049.1"/>
</dbReference>
<dbReference type="Gene3D" id="1.10.10.60">
    <property type="entry name" value="Homeodomain-like"/>
    <property type="match status" value="1"/>
</dbReference>
<dbReference type="Proteomes" id="UP000230886">
    <property type="component" value="Unassembled WGS sequence"/>
</dbReference>
<evidence type="ECO:0008006" key="3">
    <source>
        <dbReference type="Google" id="ProtNLM"/>
    </source>
</evidence>
<reference evidence="1 2" key="1">
    <citation type="submission" date="2017-07" db="EMBL/GenBank/DDBJ databases">
        <title>Draft sequence of Rhodococcus enclensis 23b-28.</title>
        <authorList>
            <person name="Besaury L."/>
            <person name="Sancelme M."/>
            <person name="Amato P."/>
            <person name="Lallement A."/>
            <person name="Delort A.-M."/>
        </authorList>
    </citation>
    <scope>NUCLEOTIDE SEQUENCE [LARGE SCALE GENOMIC DNA]</scope>
    <source>
        <strain evidence="1 2">23b-28</strain>
    </source>
</reference>
<gene>
    <name evidence="1" type="ORF">CHR55_29910</name>
</gene>
<evidence type="ECO:0000313" key="1">
    <source>
        <dbReference type="EMBL" id="PCK23544.1"/>
    </source>
</evidence>
<proteinExistence type="predicted"/>
<dbReference type="AlphaFoldDB" id="A0A2A5J1S9"/>